<feature type="compositionally biased region" description="Basic residues" evidence="1">
    <location>
        <begin position="13"/>
        <end position="25"/>
    </location>
</feature>
<gene>
    <name evidence="3" type="ORF">GCM10009613_07110</name>
</gene>
<dbReference type="Proteomes" id="UP001501414">
    <property type="component" value="Unassembled WGS sequence"/>
</dbReference>
<keyword evidence="2" id="KW-0472">Membrane</keyword>
<organism evidence="3 4">
    <name type="scientific">Pseudonocardia kongjuensis</name>
    <dbReference type="NCBI Taxonomy" id="102227"/>
    <lineage>
        <taxon>Bacteria</taxon>
        <taxon>Bacillati</taxon>
        <taxon>Actinomycetota</taxon>
        <taxon>Actinomycetes</taxon>
        <taxon>Pseudonocardiales</taxon>
        <taxon>Pseudonocardiaceae</taxon>
        <taxon>Pseudonocardia</taxon>
    </lineage>
</organism>
<accession>A0ABN1XKA7</accession>
<keyword evidence="4" id="KW-1185">Reference proteome</keyword>
<feature type="region of interest" description="Disordered" evidence="1">
    <location>
        <begin position="1"/>
        <end position="27"/>
    </location>
</feature>
<name>A0ABN1XKA7_9PSEU</name>
<sequence>MLDPGEAGDRTAVSRHHGRAHRHRLPMPVRDPVSRAIGQAIIAVAVVLVLWGFLAGDADLTAGGVTTFACLPAAGLAKLARSR</sequence>
<feature type="transmembrane region" description="Helical" evidence="2">
    <location>
        <begin position="36"/>
        <end position="54"/>
    </location>
</feature>
<keyword evidence="2" id="KW-1133">Transmembrane helix</keyword>
<evidence type="ECO:0000256" key="2">
    <source>
        <dbReference type="SAM" id="Phobius"/>
    </source>
</evidence>
<dbReference type="EMBL" id="BAAAJK010000003">
    <property type="protein sequence ID" value="GAA1381337.1"/>
    <property type="molecule type" value="Genomic_DNA"/>
</dbReference>
<comment type="caution">
    <text evidence="3">The sequence shown here is derived from an EMBL/GenBank/DDBJ whole genome shotgun (WGS) entry which is preliminary data.</text>
</comment>
<evidence type="ECO:0000313" key="3">
    <source>
        <dbReference type="EMBL" id="GAA1381337.1"/>
    </source>
</evidence>
<feature type="transmembrane region" description="Helical" evidence="2">
    <location>
        <begin position="60"/>
        <end position="80"/>
    </location>
</feature>
<evidence type="ECO:0000256" key="1">
    <source>
        <dbReference type="SAM" id="MobiDB-lite"/>
    </source>
</evidence>
<proteinExistence type="predicted"/>
<evidence type="ECO:0000313" key="4">
    <source>
        <dbReference type="Proteomes" id="UP001501414"/>
    </source>
</evidence>
<reference evidence="3 4" key="1">
    <citation type="journal article" date="2019" name="Int. J. Syst. Evol. Microbiol.">
        <title>The Global Catalogue of Microorganisms (GCM) 10K type strain sequencing project: providing services to taxonomists for standard genome sequencing and annotation.</title>
        <authorList>
            <consortium name="The Broad Institute Genomics Platform"/>
            <consortium name="The Broad Institute Genome Sequencing Center for Infectious Disease"/>
            <person name="Wu L."/>
            <person name="Ma J."/>
        </authorList>
    </citation>
    <scope>NUCLEOTIDE SEQUENCE [LARGE SCALE GENOMIC DNA]</scope>
    <source>
        <strain evidence="3 4">JCM 11896</strain>
    </source>
</reference>
<protein>
    <submittedName>
        <fullName evidence="3">Uncharacterized protein</fullName>
    </submittedName>
</protein>
<keyword evidence="2" id="KW-0812">Transmembrane</keyword>